<evidence type="ECO:0000313" key="4">
    <source>
        <dbReference type="Proteomes" id="UP000534783"/>
    </source>
</evidence>
<comment type="caution">
    <text evidence="3">The sequence shown here is derived from an EMBL/GenBank/DDBJ whole genome shotgun (WGS) entry which is preliminary data.</text>
</comment>
<dbReference type="AlphaFoldDB" id="A0A7X6IAP8"/>
<dbReference type="PANTHER" id="PTHR43428">
    <property type="entry name" value="ARSENATE REDUCTASE"/>
    <property type="match status" value="1"/>
</dbReference>
<dbReference type="EMBL" id="VTOW01000002">
    <property type="protein sequence ID" value="NKE70946.1"/>
    <property type="molecule type" value="Genomic_DNA"/>
</dbReference>
<dbReference type="Proteomes" id="UP000534783">
    <property type="component" value="Unassembled WGS sequence"/>
</dbReference>
<evidence type="ECO:0000313" key="3">
    <source>
        <dbReference type="EMBL" id="NKE70946.1"/>
    </source>
</evidence>
<evidence type="ECO:0000259" key="2">
    <source>
        <dbReference type="SMART" id="SM00226"/>
    </source>
</evidence>
<dbReference type="Gene3D" id="3.40.50.2300">
    <property type="match status" value="1"/>
</dbReference>
<name>A0A7X6IAP8_9BACT</name>
<gene>
    <name evidence="3" type="ORF">MNODULE_09365</name>
</gene>
<proteinExistence type="predicted"/>
<dbReference type="InterPro" id="IPR036196">
    <property type="entry name" value="Ptyr_pPase_sf"/>
</dbReference>
<keyword evidence="4" id="KW-1185">Reference proteome</keyword>
<keyword evidence="1" id="KW-0059">Arsenical resistance</keyword>
<dbReference type="RefSeq" id="WP_168059292.1">
    <property type="nucleotide sequence ID" value="NZ_VTOW01000002.1"/>
</dbReference>
<dbReference type="SUPFAM" id="SSF52788">
    <property type="entry name" value="Phosphotyrosine protein phosphatases I"/>
    <property type="match status" value="1"/>
</dbReference>
<dbReference type="CDD" id="cd16345">
    <property type="entry name" value="LMWP_ArsC"/>
    <property type="match status" value="1"/>
</dbReference>
<feature type="domain" description="Phosphotyrosine protein phosphatase I" evidence="2">
    <location>
        <begin position="2"/>
        <end position="141"/>
    </location>
</feature>
<dbReference type="SMART" id="SM00226">
    <property type="entry name" value="LMWPc"/>
    <property type="match status" value="1"/>
</dbReference>
<protein>
    <submittedName>
        <fullName evidence="3">Arsenate reductase ArsC</fullName>
    </submittedName>
</protein>
<dbReference type="PANTHER" id="PTHR43428:SF1">
    <property type="entry name" value="ARSENATE REDUCTASE"/>
    <property type="match status" value="1"/>
</dbReference>
<dbReference type="Pfam" id="PF01451">
    <property type="entry name" value="LMWPc"/>
    <property type="match status" value="1"/>
</dbReference>
<accession>A0A7X6IAP8</accession>
<dbReference type="GO" id="GO:0046685">
    <property type="term" value="P:response to arsenic-containing substance"/>
    <property type="evidence" value="ECO:0007669"/>
    <property type="project" value="UniProtKB-KW"/>
</dbReference>
<dbReference type="InterPro" id="IPR023485">
    <property type="entry name" value="Ptyr_pPase"/>
</dbReference>
<sequence length="143" mass="16080">MKKILFLCASNATRSQMAEGMARKALADRFEVYSAGIQPIAMHPLAVKIMNEIGIDISGQKSKSINDVPWKEMDMIVTLCGTSSKSLPTLPPTIERLHWPVPDPVTMTSHYGFKSSAEGKQIAFKEVRDMLQKRMEEFVQEHK</sequence>
<evidence type="ECO:0000256" key="1">
    <source>
        <dbReference type="ARBA" id="ARBA00022849"/>
    </source>
</evidence>
<organism evidence="3 4">
    <name type="scientific">Candidatus Manganitrophus noduliformans</name>
    <dbReference type="NCBI Taxonomy" id="2606439"/>
    <lineage>
        <taxon>Bacteria</taxon>
        <taxon>Pseudomonadati</taxon>
        <taxon>Nitrospirota</taxon>
        <taxon>Nitrospiria</taxon>
        <taxon>Candidatus Troglogloeales</taxon>
        <taxon>Candidatus Manganitrophaceae</taxon>
        <taxon>Candidatus Manganitrophus</taxon>
    </lineage>
</organism>
<reference evidence="3 4" key="1">
    <citation type="journal article" date="2020" name="Nature">
        <title>Bacterial chemolithoautotrophy via manganese oxidation.</title>
        <authorList>
            <person name="Yu H."/>
            <person name="Leadbetter J.R."/>
        </authorList>
    </citation>
    <scope>NUCLEOTIDE SEQUENCE [LARGE SCALE GENOMIC DNA]</scope>
    <source>
        <strain evidence="3 4">Mn-1</strain>
    </source>
</reference>